<evidence type="ECO:0000313" key="1">
    <source>
        <dbReference type="EMBL" id="OQS32814.1"/>
    </source>
</evidence>
<dbReference type="AlphaFoldDB" id="A0A1W0CDK1"/>
<proteinExistence type="predicted"/>
<reference evidence="1 2" key="1">
    <citation type="submission" date="2017-02" db="EMBL/GenBank/DDBJ databases">
        <title>Chromobacterium haemolyticum H5244.</title>
        <authorList>
            <person name="Gulvik C.A."/>
        </authorList>
    </citation>
    <scope>NUCLEOTIDE SEQUENCE [LARGE SCALE GENOMIC DNA]</scope>
    <source>
        <strain evidence="1 2">H5244</strain>
    </source>
</reference>
<organism evidence="1 2">
    <name type="scientific">Chromobacterium haemolyticum</name>
    <dbReference type="NCBI Taxonomy" id="394935"/>
    <lineage>
        <taxon>Bacteria</taxon>
        <taxon>Pseudomonadati</taxon>
        <taxon>Pseudomonadota</taxon>
        <taxon>Betaproteobacteria</taxon>
        <taxon>Neisseriales</taxon>
        <taxon>Chromobacteriaceae</taxon>
        <taxon>Chromobacterium</taxon>
    </lineage>
</organism>
<sequence length="60" mass="6481">MARSAFYSIGVIKDQSGQTVLSLGLPERDSPVRFLLSEAQRQHLVSLLLDGGELAAEPRG</sequence>
<dbReference type="EMBL" id="MUKV01000043">
    <property type="protein sequence ID" value="OQS32814.1"/>
    <property type="molecule type" value="Genomic_DNA"/>
</dbReference>
<evidence type="ECO:0000313" key="2">
    <source>
        <dbReference type="Proteomes" id="UP000192721"/>
    </source>
</evidence>
<name>A0A1W0CDK1_9NEIS</name>
<protein>
    <submittedName>
        <fullName evidence="1">Uncharacterized protein</fullName>
    </submittedName>
</protein>
<accession>A0A1W0CDK1</accession>
<gene>
    <name evidence="1" type="ORF">B0T45_21160</name>
</gene>
<dbReference type="Proteomes" id="UP000192721">
    <property type="component" value="Unassembled WGS sequence"/>
</dbReference>
<comment type="caution">
    <text evidence="1">The sequence shown here is derived from an EMBL/GenBank/DDBJ whole genome shotgun (WGS) entry which is preliminary data.</text>
</comment>